<evidence type="ECO:0000313" key="2">
    <source>
        <dbReference type="Proteomes" id="UP000663823"/>
    </source>
</evidence>
<evidence type="ECO:0000313" key="1">
    <source>
        <dbReference type="EMBL" id="CAF4294443.1"/>
    </source>
</evidence>
<dbReference type="Proteomes" id="UP000663823">
    <property type="component" value="Unassembled WGS sequence"/>
</dbReference>
<reference evidence="1" key="1">
    <citation type="submission" date="2021-02" db="EMBL/GenBank/DDBJ databases">
        <authorList>
            <person name="Nowell W R."/>
        </authorList>
    </citation>
    <scope>NUCLEOTIDE SEQUENCE</scope>
</reference>
<name>A0A820HJL6_9BILA</name>
<protein>
    <submittedName>
        <fullName evidence="1">Uncharacterized protein</fullName>
    </submittedName>
</protein>
<dbReference type="EMBL" id="CAJOAX010045081">
    <property type="protein sequence ID" value="CAF4294443.1"/>
    <property type="molecule type" value="Genomic_DNA"/>
</dbReference>
<organism evidence="1 2">
    <name type="scientific">Rotaria sordida</name>
    <dbReference type="NCBI Taxonomy" id="392033"/>
    <lineage>
        <taxon>Eukaryota</taxon>
        <taxon>Metazoa</taxon>
        <taxon>Spiralia</taxon>
        <taxon>Gnathifera</taxon>
        <taxon>Rotifera</taxon>
        <taxon>Eurotatoria</taxon>
        <taxon>Bdelloidea</taxon>
        <taxon>Philodinida</taxon>
        <taxon>Philodinidae</taxon>
        <taxon>Rotaria</taxon>
    </lineage>
</organism>
<comment type="caution">
    <text evidence="1">The sequence shown here is derived from an EMBL/GenBank/DDBJ whole genome shotgun (WGS) entry which is preliminary data.</text>
</comment>
<gene>
    <name evidence="1" type="ORF">OTI717_LOCUS41842</name>
</gene>
<dbReference type="AlphaFoldDB" id="A0A820HJL6"/>
<feature type="non-terminal residue" evidence="1">
    <location>
        <position position="38"/>
    </location>
</feature>
<proteinExistence type="predicted"/>
<sequence>MHLIGEIIINYFIDLFNQYSRDYREVSRKLAKMEFEHK</sequence>
<accession>A0A820HJL6</accession>